<dbReference type="AlphaFoldDB" id="A0A067K6R5"/>
<feature type="domain" description="NB-ARC" evidence="2">
    <location>
        <begin position="16"/>
        <end position="98"/>
    </location>
</feature>
<name>A0A067K6R5_JATCU</name>
<dbReference type="STRING" id="180498.A0A067K6R5"/>
<dbReference type="OrthoDB" id="1700985at2759"/>
<sequence length="167" mass="18570">MGKTISVDESSVYGRNDDKEAIIENLLSADENGLEVISIIGMGGIGKTLFTKLVYSDIRVQNWFDITVWVCAAAKFDIFKIAKDILEEVSAKSCDFKSPIPNREILPALKGRLMGYFGMGNHRHIPCPRDFIGDSGTNWLSKKASLCLLCFGGIFRSPVYLHCRDCL</sequence>
<evidence type="ECO:0000313" key="3">
    <source>
        <dbReference type="EMBL" id="KDP31936.1"/>
    </source>
</evidence>
<dbReference type="SUPFAM" id="SSF52540">
    <property type="entry name" value="P-loop containing nucleoside triphosphate hydrolases"/>
    <property type="match status" value="1"/>
</dbReference>
<dbReference type="GO" id="GO:0006952">
    <property type="term" value="P:defense response"/>
    <property type="evidence" value="ECO:0007669"/>
    <property type="project" value="UniProtKB-KW"/>
</dbReference>
<dbReference type="InterPro" id="IPR027417">
    <property type="entry name" value="P-loop_NTPase"/>
</dbReference>
<accession>A0A067K6R5</accession>
<keyword evidence="4" id="KW-1185">Reference proteome</keyword>
<reference evidence="3 4" key="1">
    <citation type="journal article" date="2014" name="PLoS ONE">
        <title>Global Analysis of Gene Expression Profiles in Physic Nut (Jatropha curcas L.) Seedlings Exposed to Salt Stress.</title>
        <authorList>
            <person name="Zhang L."/>
            <person name="Zhang C."/>
            <person name="Wu P."/>
            <person name="Chen Y."/>
            <person name="Li M."/>
            <person name="Jiang H."/>
            <person name="Wu G."/>
        </authorList>
    </citation>
    <scope>NUCLEOTIDE SEQUENCE [LARGE SCALE GENOMIC DNA]</scope>
    <source>
        <strain evidence="4">cv. GZQX0401</strain>
        <tissue evidence="3">Young leaves</tissue>
    </source>
</reference>
<dbReference type="InterPro" id="IPR002182">
    <property type="entry name" value="NB-ARC"/>
</dbReference>
<evidence type="ECO:0000256" key="1">
    <source>
        <dbReference type="ARBA" id="ARBA00022821"/>
    </source>
</evidence>
<dbReference type="GO" id="GO:0043531">
    <property type="term" value="F:ADP binding"/>
    <property type="evidence" value="ECO:0007669"/>
    <property type="project" value="InterPro"/>
</dbReference>
<proteinExistence type="predicted"/>
<dbReference type="PANTHER" id="PTHR36766:SF40">
    <property type="entry name" value="DISEASE RESISTANCE PROTEIN RGA3"/>
    <property type="match status" value="1"/>
</dbReference>
<dbReference type="EMBL" id="KK914593">
    <property type="protein sequence ID" value="KDP31936.1"/>
    <property type="molecule type" value="Genomic_DNA"/>
</dbReference>
<dbReference type="PANTHER" id="PTHR36766">
    <property type="entry name" value="PLANT BROAD-SPECTRUM MILDEW RESISTANCE PROTEIN RPW8"/>
    <property type="match status" value="1"/>
</dbReference>
<gene>
    <name evidence="3" type="ORF">JCGZ_12397</name>
</gene>
<dbReference type="Proteomes" id="UP000027138">
    <property type="component" value="Unassembled WGS sequence"/>
</dbReference>
<keyword evidence="1" id="KW-0611">Plant defense</keyword>
<protein>
    <recommendedName>
        <fullName evidence="2">NB-ARC domain-containing protein</fullName>
    </recommendedName>
</protein>
<dbReference type="Gene3D" id="3.40.50.300">
    <property type="entry name" value="P-loop containing nucleotide triphosphate hydrolases"/>
    <property type="match status" value="1"/>
</dbReference>
<dbReference type="Pfam" id="PF00931">
    <property type="entry name" value="NB-ARC"/>
    <property type="match status" value="1"/>
</dbReference>
<evidence type="ECO:0000313" key="4">
    <source>
        <dbReference type="Proteomes" id="UP000027138"/>
    </source>
</evidence>
<organism evidence="3 4">
    <name type="scientific">Jatropha curcas</name>
    <name type="common">Barbados nut</name>
    <dbReference type="NCBI Taxonomy" id="180498"/>
    <lineage>
        <taxon>Eukaryota</taxon>
        <taxon>Viridiplantae</taxon>
        <taxon>Streptophyta</taxon>
        <taxon>Embryophyta</taxon>
        <taxon>Tracheophyta</taxon>
        <taxon>Spermatophyta</taxon>
        <taxon>Magnoliopsida</taxon>
        <taxon>eudicotyledons</taxon>
        <taxon>Gunneridae</taxon>
        <taxon>Pentapetalae</taxon>
        <taxon>rosids</taxon>
        <taxon>fabids</taxon>
        <taxon>Malpighiales</taxon>
        <taxon>Euphorbiaceae</taxon>
        <taxon>Crotonoideae</taxon>
        <taxon>Jatropheae</taxon>
        <taxon>Jatropha</taxon>
    </lineage>
</organism>
<evidence type="ECO:0000259" key="2">
    <source>
        <dbReference type="Pfam" id="PF00931"/>
    </source>
</evidence>